<gene>
    <name evidence="2" type="ORF">WH96_17405</name>
</gene>
<dbReference type="GO" id="GO:0006826">
    <property type="term" value="P:iron ion transport"/>
    <property type="evidence" value="ECO:0007669"/>
    <property type="project" value="InterPro"/>
</dbReference>
<dbReference type="CDD" id="cd16830">
    <property type="entry name" value="HemS-like_N"/>
    <property type="match status" value="1"/>
</dbReference>
<dbReference type="Gene3D" id="3.40.1570.10">
    <property type="entry name" value="HemS/ChuS/ChuX like domains"/>
    <property type="match status" value="2"/>
</dbReference>
<keyword evidence="3" id="KW-1185">Reference proteome</keyword>
<dbReference type="InterPro" id="IPR007845">
    <property type="entry name" value="HemS/ChuX_dom"/>
</dbReference>
<dbReference type="AlphaFoldDB" id="A0A0H2MS17"/>
<dbReference type="InterPro" id="IPR053733">
    <property type="entry name" value="Heme_Transport_Util_sf"/>
</dbReference>
<dbReference type="SUPFAM" id="SSF144064">
    <property type="entry name" value="Heme iron utilization protein-like"/>
    <property type="match status" value="1"/>
</dbReference>
<dbReference type="Proteomes" id="UP000035444">
    <property type="component" value="Unassembled WGS sequence"/>
</dbReference>
<feature type="domain" description="Haemin-degrading HemS/ChuX" evidence="1">
    <location>
        <begin position="36"/>
        <end position="163"/>
    </location>
</feature>
<dbReference type="EMBL" id="LAQL01000015">
    <property type="protein sequence ID" value="KLN59440.1"/>
    <property type="molecule type" value="Genomic_DNA"/>
</dbReference>
<sequence length="358" mass="40287">MHTTPSVKYRTPLEAWKDLSAGTAKGYTRDIARAMNITEGQLVAAGVGDNVIRLEAEWGQLIQELGSLGEVKIITRNEHAVHEKVGFFDKISAKGPMGIVLNREIDLRLFLTKWAFGFAITTKTSKGKRRSFQFFDHEGTAIHKIFLTENSHSDAYETLINRYKATEQSSELQLESYDQADAPVADDTIDLEALKGGWAALKDVHQFHGLLRKHNCDRHQSFRLIGKEFAEKLTPAALQEVLEQSVANKISVMVFVGNKGCIQIHTGHIEKVKEMGPWINILDPGFNLHLRQDHIAEIWLVRKPTKDGIITTLEIFNDKQESFALLCGEREMGQPENTAWQNMIESLERHTTVSAAAE</sequence>
<name>A0A0H2MS17_9PROT</name>
<accession>A0A0H2MS17</accession>
<dbReference type="PATRIC" id="fig|1489064.4.peg.475"/>
<feature type="domain" description="Haemin-degrading HemS/ChuX" evidence="1">
    <location>
        <begin position="217"/>
        <end position="347"/>
    </location>
</feature>
<evidence type="ECO:0000259" key="1">
    <source>
        <dbReference type="Pfam" id="PF05171"/>
    </source>
</evidence>
<evidence type="ECO:0000313" key="2">
    <source>
        <dbReference type="EMBL" id="KLN59440.1"/>
    </source>
</evidence>
<dbReference type="RefSeq" id="WP_047765507.1">
    <property type="nucleotide sequence ID" value="NZ_LAQL01000015.1"/>
</dbReference>
<dbReference type="Pfam" id="PF05171">
    <property type="entry name" value="HemS"/>
    <property type="match status" value="2"/>
</dbReference>
<evidence type="ECO:0000313" key="3">
    <source>
        <dbReference type="Proteomes" id="UP000035444"/>
    </source>
</evidence>
<comment type="caution">
    <text evidence="2">The sequence shown here is derived from an EMBL/GenBank/DDBJ whole genome shotgun (WGS) entry which is preliminary data.</text>
</comment>
<protein>
    <submittedName>
        <fullName evidence="2">Hemin transporter</fullName>
    </submittedName>
</protein>
<dbReference type="STRING" id="1489064.WH96_17405"/>
<proteinExistence type="predicted"/>
<organism evidence="2 3">
    <name type="scientific">Kiloniella spongiae</name>
    <dbReference type="NCBI Taxonomy" id="1489064"/>
    <lineage>
        <taxon>Bacteria</taxon>
        <taxon>Pseudomonadati</taxon>
        <taxon>Pseudomonadota</taxon>
        <taxon>Alphaproteobacteria</taxon>
        <taxon>Rhodospirillales</taxon>
        <taxon>Kiloniellaceae</taxon>
        <taxon>Kiloniella</taxon>
    </lineage>
</organism>
<dbReference type="CDD" id="cd16831">
    <property type="entry name" value="HemS-like_C"/>
    <property type="match status" value="1"/>
</dbReference>
<reference evidence="2 3" key="1">
    <citation type="submission" date="2015-03" db="EMBL/GenBank/DDBJ databases">
        <title>Genome Sequence of Kiloniella spongiae MEBiC09566, isolated from a marine sponge.</title>
        <authorList>
            <person name="Shao Z."/>
            <person name="Wang L."/>
            <person name="Li X."/>
        </authorList>
    </citation>
    <scope>NUCLEOTIDE SEQUENCE [LARGE SCALE GENOMIC DNA]</scope>
    <source>
        <strain evidence="2 3">MEBiC09566</strain>
    </source>
</reference>